<feature type="transmembrane region" description="Helical" evidence="1">
    <location>
        <begin position="61"/>
        <end position="80"/>
    </location>
</feature>
<dbReference type="InterPro" id="IPR021318">
    <property type="entry name" value="DUF2919"/>
</dbReference>
<dbReference type="EMBL" id="BSNC01000005">
    <property type="protein sequence ID" value="GLP96684.1"/>
    <property type="molecule type" value="Genomic_DNA"/>
</dbReference>
<sequence>MYKRRINFEWLDDKGHVKPPMWLYLFLAWAMKAYLVWIASLTYREDTSLLIGLAYPSHSDWQMALASGAGGVLLFGLVLAERRRSPEWLIGLFRNSRWILAALWLGFAALWLQAVDNRDGQFHWSLGLDGIVLLWSLLYGLRSRHLQVYFSDWSKAD</sequence>
<keyword evidence="1" id="KW-1133">Transmembrane helix</keyword>
<evidence type="ECO:0000313" key="3">
    <source>
        <dbReference type="Proteomes" id="UP001161422"/>
    </source>
</evidence>
<keyword evidence="3" id="KW-1185">Reference proteome</keyword>
<proteinExistence type="predicted"/>
<organism evidence="2 3">
    <name type="scientific">Paraferrimonas sedimenticola</name>
    <dbReference type="NCBI Taxonomy" id="375674"/>
    <lineage>
        <taxon>Bacteria</taxon>
        <taxon>Pseudomonadati</taxon>
        <taxon>Pseudomonadota</taxon>
        <taxon>Gammaproteobacteria</taxon>
        <taxon>Alteromonadales</taxon>
        <taxon>Ferrimonadaceae</taxon>
        <taxon>Paraferrimonas</taxon>
    </lineage>
</organism>
<protein>
    <recommendedName>
        <fullName evidence="4">DUF2919 family protein</fullName>
    </recommendedName>
</protein>
<dbReference type="Proteomes" id="UP001161422">
    <property type="component" value="Unassembled WGS sequence"/>
</dbReference>
<keyword evidence="1" id="KW-0472">Membrane</keyword>
<comment type="caution">
    <text evidence="2">The sequence shown here is derived from an EMBL/GenBank/DDBJ whole genome shotgun (WGS) entry which is preliminary data.</text>
</comment>
<feature type="transmembrane region" description="Helical" evidence="1">
    <location>
        <begin position="21"/>
        <end position="41"/>
    </location>
</feature>
<dbReference type="RefSeq" id="WP_095504006.1">
    <property type="nucleotide sequence ID" value="NZ_BSNC01000005.1"/>
</dbReference>
<feature type="transmembrane region" description="Helical" evidence="1">
    <location>
        <begin position="92"/>
        <end position="112"/>
    </location>
</feature>
<dbReference type="AlphaFoldDB" id="A0AA37VXY1"/>
<evidence type="ECO:0000256" key="1">
    <source>
        <dbReference type="SAM" id="Phobius"/>
    </source>
</evidence>
<dbReference type="Pfam" id="PF11143">
    <property type="entry name" value="DUF2919"/>
    <property type="match status" value="1"/>
</dbReference>
<gene>
    <name evidence="2" type="ORF">GCM10007895_19900</name>
</gene>
<evidence type="ECO:0008006" key="4">
    <source>
        <dbReference type="Google" id="ProtNLM"/>
    </source>
</evidence>
<keyword evidence="1" id="KW-0812">Transmembrane</keyword>
<reference evidence="2" key="2">
    <citation type="submission" date="2023-01" db="EMBL/GenBank/DDBJ databases">
        <title>Draft genome sequence of Paraferrimonas sedimenticola strain NBRC 101628.</title>
        <authorList>
            <person name="Sun Q."/>
            <person name="Mori K."/>
        </authorList>
    </citation>
    <scope>NUCLEOTIDE SEQUENCE</scope>
    <source>
        <strain evidence="2">NBRC 101628</strain>
    </source>
</reference>
<reference evidence="2" key="1">
    <citation type="journal article" date="2014" name="Int. J. Syst. Evol. Microbiol.">
        <title>Complete genome sequence of Corynebacterium casei LMG S-19264T (=DSM 44701T), isolated from a smear-ripened cheese.</title>
        <authorList>
            <consortium name="US DOE Joint Genome Institute (JGI-PGF)"/>
            <person name="Walter F."/>
            <person name="Albersmeier A."/>
            <person name="Kalinowski J."/>
            <person name="Ruckert C."/>
        </authorList>
    </citation>
    <scope>NUCLEOTIDE SEQUENCE</scope>
    <source>
        <strain evidence="2">NBRC 101628</strain>
    </source>
</reference>
<accession>A0AA37VXY1</accession>
<name>A0AA37VXY1_9GAMM</name>
<evidence type="ECO:0000313" key="2">
    <source>
        <dbReference type="EMBL" id="GLP96684.1"/>
    </source>
</evidence>
<feature type="transmembrane region" description="Helical" evidence="1">
    <location>
        <begin position="124"/>
        <end position="141"/>
    </location>
</feature>